<keyword evidence="2" id="KW-1185">Reference proteome</keyword>
<dbReference type="EMBL" id="CP016076">
    <property type="protein sequence ID" value="APU15313.1"/>
    <property type="molecule type" value="Genomic_DNA"/>
</dbReference>
<proteinExistence type="predicted"/>
<reference evidence="2" key="1">
    <citation type="submission" date="2016-06" db="EMBL/GenBank/DDBJ databases">
        <title>Complete genome sequence of Actinoalloteichus fjordicus DSM 46855 (=ADI127-17), type strain of the new species Actinoalloteichus fjordicus.</title>
        <authorList>
            <person name="Ruckert C."/>
            <person name="Nouioui I."/>
            <person name="Willmese J."/>
            <person name="van Wezel G."/>
            <person name="Klenk H.-P."/>
            <person name="Kalinowski J."/>
            <person name="Zotchev S.B."/>
        </authorList>
    </citation>
    <scope>NUCLEOTIDE SEQUENCE [LARGE SCALE GENOMIC DNA]</scope>
    <source>
        <strain evidence="2">ADI127-7</strain>
    </source>
</reference>
<accession>A0AAC9LCI5</accession>
<evidence type="ECO:0000313" key="1">
    <source>
        <dbReference type="EMBL" id="APU15313.1"/>
    </source>
</evidence>
<dbReference type="KEGG" id="acad:UA74_16335"/>
<dbReference type="AlphaFoldDB" id="A0AAC9LCI5"/>
<gene>
    <name evidence="1" type="ORF">UA74_16335</name>
</gene>
<protein>
    <submittedName>
        <fullName evidence="1">Uncharacterized protein</fullName>
    </submittedName>
</protein>
<organism evidence="1 2">
    <name type="scientific">Actinoalloteichus fjordicus</name>
    <dbReference type="NCBI Taxonomy" id="1612552"/>
    <lineage>
        <taxon>Bacteria</taxon>
        <taxon>Bacillati</taxon>
        <taxon>Actinomycetota</taxon>
        <taxon>Actinomycetes</taxon>
        <taxon>Pseudonocardiales</taxon>
        <taxon>Pseudonocardiaceae</taxon>
        <taxon>Actinoalloteichus</taxon>
    </lineage>
</organism>
<dbReference type="Proteomes" id="UP000185511">
    <property type="component" value="Chromosome"/>
</dbReference>
<evidence type="ECO:0000313" key="2">
    <source>
        <dbReference type="Proteomes" id="UP000185511"/>
    </source>
</evidence>
<sequence>MLRDWKQHSQDARTMTHEIPVFATKAEARNPVERLLGTNRSMFSLYGPADDLFDDTRVNQLRRHLKKPLATFPVTAASARNSTTLTFEIDHIAKWELLFFCDHRNSTRRKGKHSSKHLPNFWI</sequence>
<name>A0AAC9LCI5_9PSEU</name>